<dbReference type="AlphaFoldDB" id="A0A5V1P953"/>
<name>A0A5V1P953_SALER</name>
<dbReference type="EMBL" id="AAGYBI010000003">
    <property type="protein sequence ID" value="EBT2267537.1"/>
    <property type="molecule type" value="Genomic_DNA"/>
</dbReference>
<evidence type="ECO:0000313" key="2">
    <source>
        <dbReference type="EMBL" id="EBT2267537.1"/>
    </source>
</evidence>
<evidence type="ECO:0000259" key="1">
    <source>
        <dbReference type="Pfam" id="PF14301"/>
    </source>
</evidence>
<comment type="caution">
    <text evidence="2">The sequence shown here is derived from an EMBL/GenBank/DDBJ whole genome shotgun (WGS) entry which is preliminary data.</text>
</comment>
<accession>A0A5V1P953</accession>
<sequence>MIIITDARNGRYNENGTISVEVKFSDSDKYLPYTASVHDTTEYGRGLYASLVSGKYGEVTPFSVTEETLQAARESKYAEINAWRDVQENGNYPFELNGHRWDCGKVSQSRLSPVVAVARTGALPPGFFWTDADNTDVPLTVDELVILEGAMQQNMVQQGFKIHERQRQMKDEVAVLTVLEDIRGYRVGWVDEGAEEKNS</sequence>
<feature type="domain" description="DUF4376" evidence="1">
    <location>
        <begin position="72"/>
        <end position="175"/>
    </location>
</feature>
<proteinExistence type="predicted"/>
<gene>
    <name evidence="2" type="ORF">CI531_03090</name>
</gene>
<reference evidence="2" key="1">
    <citation type="submission" date="2018-07" db="EMBL/GenBank/DDBJ databases">
        <authorList>
            <consortium name="PulseNet: The National Subtyping Network for Foodborne Disease Surveillance"/>
            <person name="Tarr C.L."/>
            <person name="Trees E."/>
            <person name="Katz L.S."/>
            <person name="Carleton-Romer H.A."/>
            <person name="Stroika S."/>
            <person name="Kucerova Z."/>
            <person name="Roache K.F."/>
            <person name="Sabol A.L."/>
            <person name="Besser J."/>
            <person name="Gerner-Smidt P."/>
        </authorList>
    </citation>
    <scope>NUCLEOTIDE SEQUENCE</scope>
    <source>
        <strain evidence="2">PNUSAS018280</strain>
    </source>
</reference>
<dbReference type="InterPro" id="IPR025484">
    <property type="entry name" value="DUF4376"/>
</dbReference>
<organism evidence="2">
    <name type="scientific">Salmonella enterica</name>
    <name type="common">Salmonella choleraesuis</name>
    <dbReference type="NCBI Taxonomy" id="28901"/>
    <lineage>
        <taxon>Bacteria</taxon>
        <taxon>Pseudomonadati</taxon>
        <taxon>Pseudomonadota</taxon>
        <taxon>Gammaproteobacteria</taxon>
        <taxon>Enterobacterales</taxon>
        <taxon>Enterobacteriaceae</taxon>
        <taxon>Salmonella</taxon>
    </lineage>
</organism>
<dbReference type="Pfam" id="PF14301">
    <property type="entry name" value="DUF4376"/>
    <property type="match status" value="1"/>
</dbReference>
<protein>
    <submittedName>
        <fullName evidence="2">DUF4376 domain-containing protein</fullName>
    </submittedName>
</protein>